<feature type="region of interest" description="Disordered" evidence="2">
    <location>
        <begin position="716"/>
        <end position="937"/>
    </location>
</feature>
<feature type="region of interest" description="Disordered" evidence="2">
    <location>
        <begin position="590"/>
        <end position="638"/>
    </location>
</feature>
<accession>A0A5N5DK26</accession>
<reference evidence="3 4" key="1">
    <citation type="journal article" date="2019" name="Sci. Rep.">
        <title>A multi-omics analysis of the grapevine pathogen Lasiodiplodia theobromae reveals that temperature affects the expression of virulence- and pathogenicity-related genes.</title>
        <authorList>
            <person name="Felix C."/>
            <person name="Meneses R."/>
            <person name="Goncalves M.F.M."/>
            <person name="Tilleman L."/>
            <person name="Duarte A.S."/>
            <person name="Jorrin-Novo J.V."/>
            <person name="Van de Peer Y."/>
            <person name="Deforce D."/>
            <person name="Van Nieuwerburgh F."/>
            <person name="Esteves A.C."/>
            <person name="Alves A."/>
        </authorList>
    </citation>
    <scope>NUCLEOTIDE SEQUENCE [LARGE SCALE GENOMIC DNA]</scope>
    <source>
        <strain evidence="3 4">LA-SOL3</strain>
    </source>
</reference>
<feature type="compositionally biased region" description="Polar residues" evidence="2">
    <location>
        <begin position="1278"/>
        <end position="1306"/>
    </location>
</feature>
<feature type="region of interest" description="Disordered" evidence="2">
    <location>
        <begin position="79"/>
        <end position="525"/>
    </location>
</feature>
<feature type="compositionally biased region" description="Polar residues" evidence="2">
    <location>
        <begin position="391"/>
        <end position="405"/>
    </location>
</feature>
<feature type="compositionally biased region" description="Polar residues" evidence="2">
    <location>
        <begin position="722"/>
        <end position="732"/>
    </location>
</feature>
<dbReference type="OrthoDB" id="3647690at2759"/>
<feature type="compositionally biased region" description="Polar residues" evidence="2">
    <location>
        <begin position="813"/>
        <end position="835"/>
    </location>
</feature>
<dbReference type="InterPro" id="IPR038609">
    <property type="entry name" value="HDA1_su2/3_sf"/>
</dbReference>
<protein>
    <submittedName>
        <fullName evidence="3">Paramyosin</fullName>
    </submittedName>
</protein>
<feature type="compositionally biased region" description="Low complexity" evidence="2">
    <location>
        <begin position="246"/>
        <end position="259"/>
    </location>
</feature>
<feature type="compositionally biased region" description="Basic residues" evidence="2">
    <location>
        <begin position="803"/>
        <end position="812"/>
    </location>
</feature>
<feature type="compositionally biased region" description="Acidic residues" evidence="2">
    <location>
        <begin position="464"/>
        <end position="473"/>
    </location>
</feature>
<feature type="compositionally biased region" description="Polar residues" evidence="2">
    <location>
        <begin position="445"/>
        <end position="457"/>
    </location>
</feature>
<feature type="compositionally biased region" description="Basic and acidic residues" evidence="2">
    <location>
        <begin position="184"/>
        <end position="199"/>
    </location>
</feature>
<keyword evidence="4" id="KW-1185">Reference proteome</keyword>
<feature type="compositionally biased region" description="Polar residues" evidence="2">
    <location>
        <begin position="870"/>
        <end position="916"/>
    </location>
</feature>
<feature type="compositionally biased region" description="Polar residues" evidence="2">
    <location>
        <begin position="485"/>
        <end position="500"/>
    </location>
</feature>
<feature type="region of interest" description="Disordered" evidence="2">
    <location>
        <begin position="1514"/>
        <end position="1563"/>
    </location>
</feature>
<feature type="compositionally biased region" description="Polar residues" evidence="2">
    <location>
        <begin position="653"/>
        <end position="664"/>
    </location>
</feature>
<feature type="compositionally biased region" description="Basic and acidic residues" evidence="2">
    <location>
        <begin position="604"/>
        <end position="613"/>
    </location>
</feature>
<feature type="compositionally biased region" description="Basic and acidic residues" evidence="2">
    <location>
        <begin position="741"/>
        <end position="754"/>
    </location>
</feature>
<feature type="compositionally biased region" description="Basic and acidic residues" evidence="2">
    <location>
        <begin position="836"/>
        <end position="865"/>
    </location>
</feature>
<dbReference type="Pfam" id="PF11496">
    <property type="entry name" value="HDA2-3"/>
    <property type="match status" value="1"/>
</dbReference>
<feature type="compositionally biased region" description="Polar residues" evidence="2">
    <location>
        <begin position="281"/>
        <end position="314"/>
    </location>
</feature>
<feature type="region of interest" description="Disordered" evidence="2">
    <location>
        <begin position="650"/>
        <end position="669"/>
    </location>
</feature>
<feature type="compositionally biased region" description="Low complexity" evidence="2">
    <location>
        <begin position="118"/>
        <end position="140"/>
    </location>
</feature>
<dbReference type="Proteomes" id="UP000325902">
    <property type="component" value="Unassembled WGS sequence"/>
</dbReference>
<feature type="compositionally biased region" description="Polar residues" evidence="2">
    <location>
        <begin position="157"/>
        <end position="179"/>
    </location>
</feature>
<proteinExistence type="predicted"/>
<feature type="compositionally biased region" description="Basic and acidic residues" evidence="2">
    <location>
        <begin position="98"/>
        <end position="112"/>
    </location>
</feature>
<dbReference type="GO" id="GO:0070823">
    <property type="term" value="C:HDA1 complex"/>
    <property type="evidence" value="ECO:0007669"/>
    <property type="project" value="InterPro"/>
</dbReference>
<sequence>MAPGRPSNSKRKRSSIPESREATSTPPKRRKKAADRRSSKGKPADFIQSSQESEPFYEAKAILKEEGNKYLIDWADHPTTGETYAPTWEPKRNANKLLVEDWRRRQRGEKNPRQTSVSAAAPALSPATAAASPTESSLAPAPQPKRKSSIPDRRRVIQSSSPDPHSAPNNLPGDSSLPSYDSRIVPETELRDTRPRPEPAVHITHPTDYNPSDYEHISASQVLWNSSQTASGSSPQLQQSRPTVESSQESAGSQQSPGGHTIPAERLLQRPRFGSGVVIPDSQSLPGDSSYVPSTQTRSGAESQSAQTQSQPPGSANAPAPQDSSASASAQFTNPQEDDSSAPVPETDPIEDEPSSPATHSHHEERHPPPRESPWHTTSSASSPPPTESPVKSTQSEGRVANTQAFVEAQAGTPAPAENEHAQDSEAEVFSRSLSPKSRPEDQRQPSPEVQEPQQTAVGGYVSEEFEREEEVDRDLRGIEEQEGPQDSQVFVPQSLPTEDQQYEQREPEVEQEDGEEGQHEPNQEGGFIAEAAPGVIENAQDSGQGAAREDLFADRHVLEAEEGVAAGALSAGHTAPEREEEFTAEVVPTFIGSTRDIEEEAGYTEHQHERTGSADQSTDSEEAHRFVTCPERTTEGAAEVLVESAKRAEFSLQDQAETSTQDVTDPPENTFHLQFAQRDFAPHHDFDSAASRELEEHSSSEHHVESLQPAQYVPELDLDGPQSSHRTQISEQADPPISSDLKHTQSPRRKDSSQDNLEPSVLGQADPNVIRRPYELTDSDVPTPKDIVPSVETRGESPLRGYYRKVSRGMHRSSQAPNSSVGGTEQAAPTGSRSLTERLREIHSRSKVERERKKAEHFAVDESVPKSPSAETSTRSPSTIPPNVTQTNMEPQYTLIPSNLSAETRPSESHLPTAQNDHDMPDIHHLDDDTDMHDGSTPSILLDDPIVGDAEYLVGLSMEGLQGDQYRHEITFKEDSITHFLKDDPVCETHAQEVRGLLKRLNDYITHMDLGFGNADALTQYEGGQENGMVAWSNNSSTKFRFLGGILQELRDTKFHFVVLGCQGPLMDIIEKYVDGLRIPYSRGHTDREAFEARESLFVTILATDFDNVDTSLPKAHLIFAMDSTVQCHDPKMKALRNHLSRSITDSIPVITPIVTNSVEHVERCISPSVQGFMRERLVVRFVTELRQLAGRVEVSTKADQAVRLLVPSIESDLDHHEAWPLLRVSSIKNDVHFDDSMVSTLSVSSSALVGALSPSVAGQKRHLDVGEEESAKRTRITPQPETGTINPNDITHISDSAPVHSSSTMDKDLRRELELEQTKARAKEYEDALTECQREKEEQRDIILQLKRENEELKLNHINVSARIRSQNDTIDGLQNERNTLREQLEEARQQLASSTVPEVAEREQLRRERDEALAKLQRVQKLREAENKSSEFFRSEYQTASRQSTQLSESVETLTQQVRELSKLKTGERDKARQLSLTSAEKAYKDEMERLQIQLNDRNMLLQQKNDELKAIRGRQGVGTRAGSVPRSPRISGPGSRGGSPAPSGLGGHGRLGALRNINA</sequence>
<comment type="caution">
    <text evidence="3">The sequence shown here is derived from an EMBL/GenBank/DDBJ whole genome shotgun (WGS) entry which is preliminary data.</text>
</comment>
<feature type="compositionally biased region" description="Basic and acidic residues" evidence="2">
    <location>
        <begin position="361"/>
        <end position="374"/>
    </location>
</feature>
<dbReference type="InterPro" id="IPR021006">
    <property type="entry name" value="Hda2/3"/>
</dbReference>
<dbReference type="EMBL" id="VCHE01000013">
    <property type="protein sequence ID" value="KAB2578256.1"/>
    <property type="molecule type" value="Genomic_DNA"/>
</dbReference>
<evidence type="ECO:0000313" key="3">
    <source>
        <dbReference type="EMBL" id="KAB2578256.1"/>
    </source>
</evidence>
<feature type="compositionally biased region" description="Polar residues" evidence="2">
    <location>
        <begin position="218"/>
        <end position="245"/>
    </location>
</feature>
<feature type="region of interest" description="Disordered" evidence="2">
    <location>
        <begin position="1261"/>
        <end position="1307"/>
    </location>
</feature>
<feature type="compositionally biased region" description="Low complexity" evidence="2">
    <location>
        <begin position="315"/>
        <end position="331"/>
    </location>
</feature>
<evidence type="ECO:0000256" key="1">
    <source>
        <dbReference type="SAM" id="Coils"/>
    </source>
</evidence>
<feature type="coiled-coil region" evidence="1">
    <location>
        <begin position="1317"/>
        <end position="1428"/>
    </location>
</feature>
<keyword evidence="1" id="KW-0175">Coiled coil</keyword>
<gene>
    <name evidence="3" type="primary">PARA</name>
    <name evidence="3" type="ORF">DBV05_g3228</name>
</gene>
<organism evidence="3 4">
    <name type="scientific">Lasiodiplodia theobromae</name>
    <dbReference type="NCBI Taxonomy" id="45133"/>
    <lineage>
        <taxon>Eukaryota</taxon>
        <taxon>Fungi</taxon>
        <taxon>Dikarya</taxon>
        <taxon>Ascomycota</taxon>
        <taxon>Pezizomycotina</taxon>
        <taxon>Dothideomycetes</taxon>
        <taxon>Dothideomycetes incertae sedis</taxon>
        <taxon>Botryosphaeriales</taxon>
        <taxon>Botryosphaeriaceae</taxon>
        <taxon>Lasiodiplodia</taxon>
    </lineage>
</organism>
<feature type="region of interest" description="Disordered" evidence="2">
    <location>
        <begin position="1"/>
        <end position="55"/>
    </location>
</feature>
<feature type="compositionally biased region" description="Low complexity" evidence="2">
    <location>
        <begin position="1526"/>
        <end position="1547"/>
    </location>
</feature>
<evidence type="ECO:0000256" key="2">
    <source>
        <dbReference type="SAM" id="MobiDB-lite"/>
    </source>
</evidence>
<dbReference type="Gene3D" id="3.40.50.12360">
    <property type="match status" value="1"/>
</dbReference>
<evidence type="ECO:0000313" key="4">
    <source>
        <dbReference type="Proteomes" id="UP000325902"/>
    </source>
</evidence>
<feature type="compositionally biased region" description="Basic and acidic residues" evidence="2">
    <location>
        <begin position="917"/>
        <end position="928"/>
    </location>
</feature>
<name>A0A5N5DK26_9PEZI</name>
<feature type="compositionally biased region" description="Basic and acidic residues" evidence="2">
    <location>
        <begin position="1263"/>
        <end position="1274"/>
    </location>
</feature>